<dbReference type="InterPro" id="IPR005828">
    <property type="entry name" value="MFS_sugar_transport-like"/>
</dbReference>
<feature type="transmembrane region" description="Helical" evidence="6">
    <location>
        <begin position="31"/>
        <end position="52"/>
    </location>
</feature>
<dbReference type="Proteomes" id="UP000774617">
    <property type="component" value="Unassembled WGS sequence"/>
</dbReference>
<dbReference type="PANTHER" id="PTHR48022">
    <property type="entry name" value="PLASTIDIC GLUCOSE TRANSPORTER 4"/>
    <property type="match status" value="1"/>
</dbReference>
<evidence type="ECO:0000256" key="3">
    <source>
        <dbReference type="ARBA" id="ARBA00022692"/>
    </source>
</evidence>
<feature type="domain" description="Major facilitator superfamily (MFS) profile" evidence="7">
    <location>
        <begin position="1"/>
        <end position="189"/>
    </location>
</feature>
<evidence type="ECO:0000313" key="9">
    <source>
        <dbReference type="Proteomes" id="UP000774617"/>
    </source>
</evidence>
<accession>A0ABQ8G6B0</accession>
<evidence type="ECO:0000256" key="4">
    <source>
        <dbReference type="ARBA" id="ARBA00022989"/>
    </source>
</evidence>
<feature type="transmembrane region" description="Helical" evidence="6">
    <location>
        <begin position="88"/>
        <end position="105"/>
    </location>
</feature>
<dbReference type="PANTHER" id="PTHR48022:SF28">
    <property type="entry name" value="MAJOR FACILITATOR SUPERFAMILY (MFS) PROFILE DOMAIN-CONTAINING PROTEIN-RELATED"/>
    <property type="match status" value="1"/>
</dbReference>
<dbReference type="Pfam" id="PF00083">
    <property type="entry name" value="Sugar_tr"/>
    <property type="match status" value="1"/>
</dbReference>
<dbReference type="Gene3D" id="1.20.1250.20">
    <property type="entry name" value="MFS general substrate transporter like domains"/>
    <property type="match status" value="1"/>
</dbReference>
<protein>
    <submittedName>
        <fullName evidence="8">General substrate transporter</fullName>
    </submittedName>
</protein>
<evidence type="ECO:0000256" key="1">
    <source>
        <dbReference type="ARBA" id="ARBA00004141"/>
    </source>
</evidence>
<keyword evidence="9" id="KW-1185">Reference proteome</keyword>
<keyword evidence="4 6" id="KW-1133">Transmembrane helix</keyword>
<dbReference type="PROSITE" id="PS50850">
    <property type="entry name" value="MFS"/>
    <property type="match status" value="1"/>
</dbReference>
<comment type="similarity">
    <text evidence="2">Belongs to the major facilitator superfamily. Sugar transporter (TC 2.A.1.1) family.</text>
</comment>
<evidence type="ECO:0000256" key="5">
    <source>
        <dbReference type="ARBA" id="ARBA00023136"/>
    </source>
</evidence>
<evidence type="ECO:0000256" key="6">
    <source>
        <dbReference type="SAM" id="Phobius"/>
    </source>
</evidence>
<feature type="transmembrane region" description="Helical" evidence="6">
    <location>
        <begin position="125"/>
        <end position="142"/>
    </location>
</feature>
<dbReference type="EMBL" id="JAGTJR010000019">
    <property type="protein sequence ID" value="KAH7045277.1"/>
    <property type="molecule type" value="Genomic_DNA"/>
</dbReference>
<dbReference type="InterPro" id="IPR036259">
    <property type="entry name" value="MFS_trans_sf"/>
</dbReference>
<comment type="caution">
    <text evidence="8">The sequence shown here is derived from an EMBL/GenBank/DDBJ whole genome shotgun (WGS) entry which is preliminary data.</text>
</comment>
<evidence type="ECO:0000313" key="8">
    <source>
        <dbReference type="EMBL" id="KAH7045277.1"/>
    </source>
</evidence>
<evidence type="ECO:0000256" key="2">
    <source>
        <dbReference type="ARBA" id="ARBA00010992"/>
    </source>
</evidence>
<organism evidence="8 9">
    <name type="scientific">Macrophomina phaseolina</name>
    <dbReference type="NCBI Taxonomy" id="35725"/>
    <lineage>
        <taxon>Eukaryota</taxon>
        <taxon>Fungi</taxon>
        <taxon>Dikarya</taxon>
        <taxon>Ascomycota</taxon>
        <taxon>Pezizomycotina</taxon>
        <taxon>Dothideomycetes</taxon>
        <taxon>Dothideomycetes incertae sedis</taxon>
        <taxon>Botryosphaeriales</taxon>
        <taxon>Botryosphaeriaceae</taxon>
        <taxon>Macrophomina</taxon>
    </lineage>
</organism>
<evidence type="ECO:0000259" key="7">
    <source>
        <dbReference type="PROSITE" id="PS50850"/>
    </source>
</evidence>
<name>A0ABQ8G6B0_9PEZI</name>
<gene>
    <name evidence="8" type="ORF">B0J12DRAFT_577301</name>
</gene>
<sequence length="189" mass="21276">GQIVATYDIGCIMGTLLSIFVRDKLGRRRRIFLGCVIHIINGIVQAASYYFAPMIVGRIVAGVGNGMNTIAIRIWQSETAKASHRGKLVVLQLVTNIFGLMYSLRWMNYGFTYIPDNQISRRFPLAFQCFFALVTMAMFSIAPESPRWLVMRDRVEEAQAILAGLVGKPYDDAEVANEVNYLGTFIWKP</sequence>
<proteinExistence type="inferred from homology"/>
<dbReference type="InterPro" id="IPR020846">
    <property type="entry name" value="MFS_dom"/>
</dbReference>
<reference evidence="8 9" key="1">
    <citation type="journal article" date="2021" name="Nat. Commun.">
        <title>Genetic determinants of endophytism in the Arabidopsis root mycobiome.</title>
        <authorList>
            <person name="Mesny F."/>
            <person name="Miyauchi S."/>
            <person name="Thiergart T."/>
            <person name="Pickel B."/>
            <person name="Atanasova L."/>
            <person name="Karlsson M."/>
            <person name="Huettel B."/>
            <person name="Barry K.W."/>
            <person name="Haridas S."/>
            <person name="Chen C."/>
            <person name="Bauer D."/>
            <person name="Andreopoulos W."/>
            <person name="Pangilinan J."/>
            <person name="LaButti K."/>
            <person name="Riley R."/>
            <person name="Lipzen A."/>
            <person name="Clum A."/>
            <person name="Drula E."/>
            <person name="Henrissat B."/>
            <person name="Kohler A."/>
            <person name="Grigoriev I.V."/>
            <person name="Martin F.M."/>
            <person name="Hacquard S."/>
        </authorList>
    </citation>
    <scope>NUCLEOTIDE SEQUENCE [LARGE SCALE GENOMIC DNA]</scope>
    <source>
        <strain evidence="8 9">MPI-SDFR-AT-0080</strain>
    </source>
</reference>
<dbReference type="InterPro" id="IPR050360">
    <property type="entry name" value="MFS_Sugar_Transporters"/>
</dbReference>
<keyword evidence="3 6" id="KW-0812">Transmembrane</keyword>
<comment type="subcellular location">
    <subcellularLocation>
        <location evidence="1">Membrane</location>
        <topology evidence="1">Multi-pass membrane protein</topology>
    </subcellularLocation>
</comment>
<dbReference type="SUPFAM" id="SSF103473">
    <property type="entry name" value="MFS general substrate transporter"/>
    <property type="match status" value="1"/>
</dbReference>
<keyword evidence="5 6" id="KW-0472">Membrane</keyword>
<feature type="non-terminal residue" evidence="8">
    <location>
        <position position="1"/>
    </location>
</feature>